<proteinExistence type="predicted"/>
<protein>
    <submittedName>
        <fullName evidence="1">Uncharacterized protein</fullName>
    </submittedName>
</protein>
<accession>A0AAN7UJ88</accession>
<dbReference type="EMBL" id="JAWHQM010000033">
    <property type="protein sequence ID" value="KAK5633520.1"/>
    <property type="molecule type" value="Genomic_DNA"/>
</dbReference>
<comment type="caution">
    <text evidence="1">The sequence shown here is derived from an EMBL/GenBank/DDBJ whole genome shotgun (WGS) entry which is preliminary data.</text>
</comment>
<dbReference type="AlphaFoldDB" id="A0AAN7UJ88"/>
<evidence type="ECO:0000313" key="1">
    <source>
        <dbReference type="EMBL" id="KAK5633520.1"/>
    </source>
</evidence>
<name>A0AAN7UJ88_9PEZI</name>
<organism evidence="1 2">
    <name type="scientific">Xylaria bambusicola</name>
    <dbReference type="NCBI Taxonomy" id="326684"/>
    <lineage>
        <taxon>Eukaryota</taxon>
        <taxon>Fungi</taxon>
        <taxon>Dikarya</taxon>
        <taxon>Ascomycota</taxon>
        <taxon>Pezizomycotina</taxon>
        <taxon>Sordariomycetes</taxon>
        <taxon>Xylariomycetidae</taxon>
        <taxon>Xylariales</taxon>
        <taxon>Xylariaceae</taxon>
        <taxon>Xylaria</taxon>
    </lineage>
</organism>
<reference evidence="1 2" key="1">
    <citation type="submission" date="2023-10" db="EMBL/GenBank/DDBJ databases">
        <title>Draft genome sequence of Xylaria bambusicola isolate GMP-LS, the root and basal stem rot pathogen of sugarcane in Indonesia.</title>
        <authorList>
            <person name="Selvaraj P."/>
            <person name="Muralishankar V."/>
            <person name="Muruganantham S."/>
            <person name="Sp S."/>
            <person name="Haryani S."/>
            <person name="Lau K.J.X."/>
            <person name="Naqvi N.I."/>
        </authorList>
    </citation>
    <scope>NUCLEOTIDE SEQUENCE [LARGE SCALE GENOMIC DNA]</scope>
    <source>
        <strain evidence="1">GMP-LS</strain>
    </source>
</reference>
<dbReference type="Proteomes" id="UP001305414">
    <property type="component" value="Unassembled WGS sequence"/>
</dbReference>
<evidence type="ECO:0000313" key="2">
    <source>
        <dbReference type="Proteomes" id="UP001305414"/>
    </source>
</evidence>
<keyword evidence="2" id="KW-1185">Reference proteome</keyword>
<gene>
    <name evidence="1" type="ORF">RRF57_009234</name>
</gene>
<sequence>MWPEKRLDGACLLGVRNGVIEGGHEVARCWALREDIWSCVVDKFKVLVSNSVRTSSVGIEGCIC</sequence>